<reference evidence="1" key="1">
    <citation type="journal article" date="2014" name="Front. Microbiol.">
        <title>High frequency of phylogenetically diverse reductive dehalogenase-homologous genes in deep subseafloor sedimentary metagenomes.</title>
        <authorList>
            <person name="Kawai M."/>
            <person name="Futagami T."/>
            <person name="Toyoda A."/>
            <person name="Takaki Y."/>
            <person name="Nishi S."/>
            <person name="Hori S."/>
            <person name="Arai W."/>
            <person name="Tsubouchi T."/>
            <person name="Morono Y."/>
            <person name="Uchiyama I."/>
            <person name="Ito T."/>
            <person name="Fujiyama A."/>
            <person name="Inagaki F."/>
            <person name="Takami H."/>
        </authorList>
    </citation>
    <scope>NUCLEOTIDE SEQUENCE</scope>
    <source>
        <strain evidence="1">Expedition CK06-06</strain>
    </source>
</reference>
<dbReference type="EMBL" id="BARS01033917">
    <property type="protein sequence ID" value="GAG16429.1"/>
    <property type="molecule type" value="Genomic_DNA"/>
</dbReference>
<gene>
    <name evidence="1" type="ORF">S01H1_52476</name>
</gene>
<sequence>MDCLDVIKELSRPTSSKILMLVMDGLGGLPVKKLGDKTELEAARSPNLDKLARASALGVHDPIGPGITPGSGPAHFGLFGYDAIKWNMGRGVLETLGIGFDLKEGDVAVRTNFCSLDKKGLITDRRAGRIPTSECARLSEMLDARVKLPGIKTFFRPVRDYRGAIVLRAKGLG</sequence>
<dbReference type="Gene3D" id="3.30.70.2130">
    <property type="entry name" value="Metalloenzyme domain"/>
    <property type="match status" value="1"/>
</dbReference>
<dbReference type="InterPro" id="IPR004456">
    <property type="entry name" value="Pglycerate_mutase_ApgM"/>
</dbReference>
<evidence type="ECO:0000313" key="1">
    <source>
        <dbReference type="EMBL" id="GAG16429.1"/>
    </source>
</evidence>
<dbReference type="GO" id="GO:0004619">
    <property type="term" value="F:phosphoglycerate mutase activity"/>
    <property type="evidence" value="ECO:0007669"/>
    <property type="project" value="UniProtKB-EC"/>
</dbReference>
<name>X0VE25_9ZZZZ</name>
<dbReference type="AlphaFoldDB" id="X0VE25"/>
<accession>X0VE25</accession>
<dbReference type="PANTHER" id="PTHR31209:SF0">
    <property type="entry name" value="METALLOENZYME DOMAIN-CONTAINING PROTEIN"/>
    <property type="match status" value="1"/>
</dbReference>
<dbReference type="GO" id="GO:0046872">
    <property type="term" value="F:metal ion binding"/>
    <property type="evidence" value="ECO:0007669"/>
    <property type="project" value="InterPro"/>
</dbReference>
<protein>
    <recommendedName>
        <fullName evidence="2">Metalloenzyme domain-containing protein</fullName>
    </recommendedName>
</protein>
<dbReference type="GO" id="GO:0006096">
    <property type="term" value="P:glycolytic process"/>
    <property type="evidence" value="ECO:0007669"/>
    <property type="project" value="UniProtKB-KW"/>
</dbReference>
<dbReference type="InterPro" id="IPR017850">
    <property type="entry name" value="Alkaline_phosphatase_core_sf"/>
</dbReference>
<dbReference type="InterPro" id="IPR042253">
    <property type="entry name" value="Pglycerate_mutase_ApgM_sf"/>
</dbReference>
<dbReference type="SUPFAM" id="SSF53649">
    <property type="entry name" value="Alkaline phosphatase-like"/>
    <property type="match status" value="1"/>
</dbReference>
<proteinExistence type="predicted"/>
<organism evidence="1">
    <name type="scientific">marine sediment metagenome</name>
    <dbReference type="NCBI Taxonomy" id="412755"/>
    <lineage>
        <taxon>unclassified sequences</taxon>
        <taxon>metagenomes</taxon>
        <taxon>ecological metagenomes</taxon>
    </lineage>
</organism>
<dbReference type="Pfam" id="PF10143">
    <property type="entry name" value="PhosphMutase"/>
    <property type="match status" value="1"/>
</dbReference>
<evidence type="ECO:0008006" key="2">
    <source>
        <dbReference type="Google" id="ProtNLM"/>
    </source>
</evidence>
<feature type="non-terminal residue" evidence="1">
    <location>
        <position position="173"/>
    </location>
</feature>
<comment type="caution">
    <text evidence="1">The sequence shown here is derived from an EMBL/GenBank/DDBJ whole genome shotgun (WGS) entry which is preliminary data.</text>
</comment>
<dbReference type="PANTHER" id="PTHR31209">
    <property type="entry name" value="COFACTOR-INDEPENDENT PHOSPHOGLYCERATE MUTASE"/>
    <property type="match status" value="1"/>
</dbReference>